<name>A0A011PC81_ACCRE</name>
<evidence type="ECO:0000313" key="1">
    <source>
        <dbReference type="EMBL" id="EXI85201.1"/>
    </source>
</evidence>
<proteinExistence type="predicted"/>
<evidence type="ECO:0000313" key="2">
    <source>
        <dbReference type="Proteomes" id="UP000022141"/>
    </source>
</evidence>
<comment type="caution">
    <text evidence="1">The sequence shown here is derived from an EMBL/GenBank/DDBJ whole genome shotgun (WGS) entry which is preliminary data.</text>
</comment>
<dbReference type="EMBL" id="JEMY01000058">
    <property type="protein sequence ID" value="EXI85201.1"/>
    <property type="molecule type" value="Genomic_DNA"/>
</dbReference>
<keyword evidence="2" id="KW-1185">Reference proteome</keyword>
<dbReference type="Proteomes" id="UP000022141">
    <property type="component" value="Unassembled WGS sequence"/>
</dbReference>
<reference evidence="1" key="1">
    <citation type="submission" date="2014-02" db="EMBL/GenBank/DDBJ databases">
        <title>Expanding our view of genomic diversity in Candidatus Accumulibacter clades.</title>
        <authorList>
            <person name="Skennerton C.T."/>
            <person name="Barr J.J."/>
            <person name="Slater F.R."/>
            <person name="Bond P.L."/>
            <person name="Tyson G.W."/>
        </authorList>
    </citation>
    <scope>NUCLEOTIDE SEQUENCE [LARGE SCALE GENOMIC DNA]</scope>
</reference>
<gene>
    <name evidence="1" type="ORF">AW11_03655</name>
</gene>
<dbReference type="PATRIC" id="fig|1454004.3.peg.3762"/>
<organism evidence="1 2">
    <name type="scientific">Accumulibacter regalis</name>
    <dbReference type="NCBI Taxonomy" id="522306"/>
    <lineage>
        <taxon>Bacteria</taxon>
        <taxon>Pseudomonadati</taxon>
        <taxon>Pseudomonadota</taxon>
        <taxon>Betaproteobacteria</taxon>
        <taxon>Candidatus Accumulibacter</taxon>
    </lineage>
</organism>
<accession>A0A011PC81</accession>
<protein>
    <submittedName>
        <fullName evidence="1">Uncharacterized protein</fullName>
    </submittedName>
</protein>
<dbReference type="AlphaFoldDB" id="A0A011PC81"/>
<sequence length="78" mass="8663">MRAIEPAPTGDKPRLDWSSRIVPEPGILSVSGFHRHAEIKRLALSLPLVARQSLARDRFVAKAAKWARATINAIRRAP</sequence>
<dbReference type="STRING" id="1454004.AW11_03655"/>